<proteinExistence type="predicted"/>
<keyword evidence="3" id="KW-1185">Reference proteome</keyword>
<name>A0A075A1K9_OPIVI</name>
<dbReference type="KEGG" id="ovi:T265_03911"/>
<dbReference type="AlphaFoldDB" id="A0A075A1K9"/>
<dbReference type="GeneID" id="20318098"/>
<dbReference type="CTD" id="20318098"/>
<feature type="region of interest" description="Disordered" evidence="1">
    <location>
        <begin position="56"/>
        <end position="98"/>
    </location>
</feature>
<dbReference type="Proteomes" id="UP000054324">
    <property type="component" value="Unassembled WGS sequence"/>
</dbReference>
<reference evidence="2 3" key="1">
    <citation type="submission" date="2013-11" db="EMBL/GenBank/DDBJ databases">
        <title>Opisthorchis viverrini - life in the bile duct.</title>
        <authorList>
            <person name="Young N.D."/>
            <person name="Nagarajan N."/>
            <person name="Lin S.J."/>
            <person name="Korhonen P.K."/>
            <person name="Jex A.R."/>
            <person name="Hall R.S."/>
            <person name="Safavi-Hemami H."/>
            <person name="Kaewkong W."/>
            <person name="Bertrand D."/>
            <person name="Gao S."/>
            <person name="Seet Q."/>
            <person name="Wongkham S."/>
            <person name="Teh B.T."/>
            <person name="Wongkham C."/>
            <person name="Intapan P.M."/>
            <person name="Maleewong W."/>
            <person name="Yang X."/>
            <person name="Hu M."/>
            <person name="Wang Z."/>
            <person name="Hofmann A."/>
            <person name="Sternberg P.W."/>
            <person name="Tan P."/>
            <person name="Wang J."/>
            <person name="Gasser R.B."/>
        </authorList>
    </citation>
    <scope>NUCLEOTIDE SEQUENCE [LARGE SCALE GENOMIC DNA]</scope>
</reference>
<dbReference type="RefSeq" id="XP_009166776.1">
    <property type="nucleotide sequence ID" value="XM_009168512.1"/>
</dbReference>
<feature type="compositionally biased region" description="Basic residues" evidence="1">
    <location>
        <begin position="72"/>
        <end position="85"/>
    </location>
</feature>
<evidence type="ECO:0000313" key="3">
    <source>
        <dbReference type="Proteomes" id="UP000054324"/>
    </source>
</evidence>
<dbReference type="EMBL" id="KL596678">
    <property type="protein sequence ID" value="KER29445.1"/>
    <property type="molecule type" value="Genomic_DNA"/>
</dbReference>
<protein>
    <submittedName>
        <fullName evidence="2">Uncharacterized protein</fullName>
    </submittedName>
</protein>
<gene>
    <name evidence="2" type="ORF">T265_03911</name>
</gene>
<accession>A0A075A1K9</accession>
<evidence type="ECO:0000313" key="2">
    <source>
        <dbReference type="EMBL" id="KER29445.1"/>
    </source>
</evidence>
<sequence>MLQAYEILYLFSVRDFPKKIYEHLYPAVELSAERAQKPTEVDHRLGSCNTLQVPSCHATRRKQEGWDTARLPKPRQGKSNGRGRVRTTDLPNSPIVHPNAEIISSADAPTLELLEGPFV</sequence>
<evidence type="ECO:0000256" key="1">
    <source>
        <dbReference type="SAM" id="MobiDB-lite"/>
    </source>
</evidence>
<organism evidence="2 3">
    <name type="scientific">Opisthorchis viverrini</name>
    <name type="common">Southeast Asian liver fluke</name>
    <dbReference type="NCBI Taxonomy" id="6198"/>
    <lineage>
        <taxon>Eukaryota</taxon>
        <taxon>Metazoa</taxon>
        <taxon>Spiralia</taxon>
        <taxon>Lophotrochozoa</taxon>
        <taxon>Platyhelminthes</taxon>
        <taxon>Trematoda</taxon>
        <taxon>Digenea</taxon>
        <taxon>Opisthorchiida</taxon>
        <taxon>Opisthorchiata</taxon>
        <taxon>Opisthorchiidae</taxon>
        <taxon>Opisthorchis</taxon>
    </lineage>
</organism>
<dbReference type="OrthoDB" id="329563at2759"/>
<dbReference type="STRING" id="6198.A0A075A1K9"/>